<keyword evidence="3" id="KW-1003">Cell membrane</keyword>
<feature type="region of interest" description="Disordered" evidence="7">
    <location>
        <begin position="521"/>
        <end position="554"/>
    </location>
</feature>
<dbReference type="AlphaFoldDB" id="A0A8T0GPT3"/>
<keyword evidence="4" id="KW-0812">Transmembrane</keyword>
<evidence type="ECO:0000256" key="3">
    <source>
        <dbReference type="ARBA" id="ARBA00022475"/>
    </source>
</evidence>
<evidence type="ECO:0000256" key="6">
    <source>
        <dbReference type="ARBA" id="ARBA00023136"/>
    </source>
</evidence>
<dbReference type="PANTHER" id="PTHR42920:SF5">
    <property type="entry name" value="EAMA DOMAIN-CONTAINING PROTEIN"/>
    <property type="match status" value="1"/>
</dbReference>
<gene>
    <name evidence="9" type="ORF">KC19_10G125100</name>
</gene>
<feature type="region of interest" description="Disordered" evidence="7">
    <location>
        <begin position="161"/>
        <end position="205"/>
    </location>
</feature>
<dbReference type="GO" id="GO:0005886">
    <property type="term" value="C:plasma membrane"/>
    <property type="evidence" value="ECO:0007669"/>
    <property type="project" value="UniProtKB-SubCell"/>
</dbReference>
<evidence type="ECO:0000256" key="2">
    <source>
        <dbReference type="ARBA" id="ARBA00007635"/>
    </source>
</evidence>
<evidence type="ECO:0000313" key="9">
    <source>
        <dbReference type="EMBL" id="KAG0559718.1"/>
    </source>
</evidence>
<organism evidence="9 10">
    <name type="scientific">Ceratodon purpureus</name>
    <name type="common">Fire moss</name>
    <name type="synonym">Dicranum purpureum</name>
    <dbReference type="NCBI Taxonomy" id="3225"/>
    <lineage>
        <taxon>Eukaryota</taxon>
        <taxon>Viridiplantae</taxon>
        <taxon>Streptophyta</taxon>
        <taxon>Embryophyta</taxon>
        <taxon>Bryophyta</taxon>
        <taxon>Bryophytina</taxon>
        <taxon>Bryopsida</taxon>
        <taxon>Dicranidae</taxon>
        <taxon>Pseudoditrichales</taxon>
        <taxon>Ditrichaceae</taxon>
        <taxon>Ceratodon</taxon>
    </lineage>
</organism>
<evidence type="ECO:0000313" key="10">
    <source>
        <dbReference type="Proteomes" id="UP000822688"/>
    </source>
</evidence>
<keyword evidence="6" id="KW-0472">Membrane</keyword>
<sequence length="760" mass="80702">MLTRRPSLHFGAIDQSPPLCTEFVGSHRIQRHKSNHGDGNDRRIDNGRSAIQASHIPGGRKGRASLAYVRGLSMKGLKAGSQQSTKDSVSRSVIDATVERMPVIPYSDLVLRRKLDGGHSLIEATESGSENEYCWEDAWKLYMQSQSVTLKELAARVQECNPQVESASSRPEPETLPKYSDSSDQQERAESTVIDEAQCGDAQEKQPSFLSKLRAEILGRRRTSGLILLNVLAALYGSSTVAGKFATDVAPGLPASLSSLVRFSSALVVFLPALRNVLGRDDNSALLKAGAELGGLLFAAAILETCGNGGASSDAPLLFAFTVIFVPIMELCAGRQSVRNITRIASLVALSGMGVLEEEGLGWKGISLPQVGDVWGLAASAIYALHIFRSEAHSKSFKPFELTAIQCGTVASLSLVWEISRVLHGNTTAIEYVSQLQSLPWGPLVYTGLVCSGLCSWLEIHGLRSVHASTATMVNTTIPIWGAFLSFFLRGETLDDSAIVGGTVILVASLFAQLVSKQDDTISPRPASEEPKDSQPPELPSNSSTPNPNPTADHVQGAIITSQLKFPYYAAQAKRLLVEAKFKLLSVKSLVMSATSTLLTSTPPIPSGSLHSAAAPSAIATSVTLQQAANVVNNSGVTSSSPSGAHAAVIFQWLDVAAGVLESAITALGSDMVQAVEEAEDIAKLLEQGTQTAMDHMAMAATSLDSLLVSLDMANWASLEFLKSVDTTTTSAVMDSALPLISHNADAVLQILLNCISTPN</sequence>
<accession>A0A8T0GPT3</accession>
<evidence type="ECO:0000256" key="1">
    <source>
        <dbReference type="ARBA" id="ARBA00004651"/>
    </source>
</evidence>
<feature type="domain" description="EamA" evidence="8">
    <location>
        <begin position="371"/>
        <end position="511"/>
    </location>
</feature>
<dbReference type="Pfam" id="PF00892">
    <property type="entry name" value="EamA"/>
    <property type="match status" value="1"/>
</dbReference>
<evidence type="ECO:0000259" key="8">
    <source>
        <dbReference type="Pfam" id="PF00892"/>
    </source>
</evidence>
<name>A0A8T0GPT3_CERPU</name>
<feature type="compositionally biased region" description="Basic and acidic residues" evidence="7">
    <location>
        <begin position="521"/>
        <end position="535"/>
    </location>
</feature>
<comment type="caution">
    <text evidence="9">The sequence shown here is derived from an EMBL/GenBank/DDBJ whole genome shotgun (WGS) entry which is preliminary data.</text>
</comment>
<dbReference type="InterPro" id="IPR000620">
    <property type="entry name" value="EamA_dom"/>
</dbReference>
<dbReference type="InterPro" id="IPR037185">
    <property type="entry name" value="EmrE-like"/>
</dbReference>
<dbReference type="SUPFAM" id="SSF103481">
    <property type="entry name" value="Multidrug resistance efflux transporter EmrE"/>
    <property type="match status" value="1"/>
</dbReference>
<dbReference type="PANTHER" id="PTHR42920">
    <property type="entry name" value="OS03G0707200 PROTEIN-RELATED"/>
    <property type="match status" value="1"/>
</dbReference>
<comment type="subcellular location">
    <subcellularLocation>
        <location evidence="1">Cell membrane</location>
        <topology evidence="1">Multi-pass membrane protein</topology>
    </subcellularLocation>
</comment>
<dbReference type="EMBL" id="CM026431">
    <property type="protein sequence ID" value="KAG0559718.1"/>
    <property type="molecule type" value="Genomic_DNA"/>
</dbReference>
<evidence type="ECO:0000256" key="7">
    <source>
        <dbReference type="SAM" id="MobiDB-lite"/>
    </source>
</evidence>
<keyword evidence="10" id="KW-1185">Reference proteome</keyword>
<protein>
    <recommendedName>
        <fullName evidence="8">EamA domain-containing protein</fullName>
    </recommendedName>
</protein>
<evidence type="ECO:0000256" key="4">
    <source>
        <dbReference type="ARBA" id="ARBA00022692"/>
    </source>
</evidence>
<keyword evidence="5" id="KW-1133">Transmembrane helix</keyword>
<dbReference type="InterPro" id="IPR051258">
    <property type="entry name" value="Diverse_Substrate_Transporter"/>
</dbReference>
<reference evidence="9" key="1">
    <citation type="submission" date="2020-06" db="EMBL/GenBank/DDBJ databases">
        <title>WGS assembly of Ceratodon purpureus strain R40.</title>
        <authorList>
            <person name="Carey S.B."/>
            <person name="Jenkins J."/>
            <person name="Shu S."/>
            <person name="Lovell J.T."/>
            <person name="Sreedasyam A."/>
            <person name="Maumus F."/>
            <person name="Tiley G.P."/>
            <person name="Fernandez-Pozo N."/>
            <person name="Barry K."/>
            <person name="Chen C."/>
            <person name="Wang M."/>
            <person name="Lipzen A."/>
            <person name="Daum C."/>
            <person name="Saski C.A."/>
            <person name="Payton A.C."/>
            <person name="Mcbreen J.C."/>
            <person name="Conrad R.E."/>
            <person name="Kollar L.M."/>
            <person name="Olsson S."/>
            <person name="Huttunen S."/>
            <person name="Landis J.B."/>
            <person name="Wickett N.J."/>
            <person name="Johnson M.G."/>
            <person name="Rensing S.A."/>
            <person name="Grimwood J."/>
            <person name="Schmutz J."/>
            <person name="Mcdaniel S.F."/>
        </authorList>
    </citation>
    <scope>NUCLEOTIDE SEQUENCE</scope>
    <source>
        <strain evidence="9">R40</strain>
    </source>
</reference>
<proteinExistence type="inferred from homology"/>
<dbReference type="Proteomes" id="UP000822688">
    <property type="component" value="Chromosome 10"/>
</dbReference>
<evidence type="ECO:0000256" key="5">
    <source>
        <dbReference type="ARBA" id="ARBA00022989"/>
    </source>
</evidence>
<comment type="similarity">
    <text evidence="2">Belongs to the drug/metabolite transporter (DMT) superfamily. Plant drug/metabolite exporter (P-DME) (TC 2.A.7.4) family.</text>
</comment>